<protein>
    <submittedName>
        <fullName evidence="2">Uncharacterized protein</fullName>
    </submittedName>
</protein>
<evidence type="ECO:0000256" key="1">
    <source>
        <dbReference type="SAM" id="MobiDB-lite"/>
    </source>
</evidence>
<name>A0A0A8YFF6_ARUDO</name>
<dbReference type="EMBL" id="GBRH01273467">
    <property type="protein sequence ID" value="JAD24428.1"/>
    <property type="molecule type" value="Transcribed_RNA"/>
</dbReference>
<evidence type="ECO:0000313" key="2">
    <source>
        <dbReference type="EMBL" id="JAD24428.1"/>
    </source>
</evidence>
<sequence length="51" mass="4793">MEGVDGVEVNGGVVFDGASGGLTQNGELLPSPPSAAARLAASASPLGGVGR</sequence>
<accession>A0A0A8YFF6</accession>
<organism evidence="2">
    <name type="scientific">Arundo donax</name>
    <name type="common">Giant reed</name>
    <name type="synonym">Donax arundinaceus</name>
    <dbReference type="NCBI Taxonomy" id="35708"/>
    <lineage>
        <taxon>Eukaryota</taxon>
        <taxon>Viridiplantae</taxon>
        <taxon>Streptophyta</taxon>
        <taxon>Embryophyta</taxon>
        <taxon>Tracheophyta</taxon>
        <taxon>Spermatophyta</taxon>
        <taxon>Magnoliopsida</taxon>
        <taxon>Liliopsida</taxon>
        <taxon>Poales</taxon>
        <taxon>Poaceae</taxon>
        <taxon>PACMAD clade</taxon>
        <taxon>Arundinoideae</taxon>
        <taxon>Arundineae</taxon>
        <taxon>Arundo</taxon>
    </lineage>
</organism>
<reference evidence="2" key="1">
    <citation type="submission" date="2014-09" db="EMBL/GenBank/DDBJ databases">
        <authorList>
            <person name="Magalhaes I.L.F."/>
            <person name="Oliveira U."/>
            <person name="Santos F.R."/>
            <person name="Vidigal T.H.D.A."/>
            <person name="Brescovit A.D."/>
            <person name="Santos A.J."/>
        </authorList>
    </citation>
    <scope>NUCLEOTIDE SEQUENCE</scope>
    <source>
        <tissue evidence="2">Shoot tissue taken approximately 20 cm above the soil surface</tissue>
    </source>
</reference>
<reference evidence="2" key="2">
    <citation type="journal article" date="2015" name="Data Brief">
        <title>Shoot transcriptome of the giant reed, Arundo donax.</title>
        <authorList>
            <person name="Barrero R.A."/>
            <person name="Guerrero F.D."/>
            <person name="Moolhuijzen P."/>
            <person name="Goolsby J.A."/>
            <person name="Tidwell J."/>
            <person name="Bellgard S.E."/>
            <person name="Bellgard M.I."/>
        </authorList>
    </citation>
    <scope>NUCLEOTIDE SEQUENCE</scope>
    <source>
        <tissue evidence="2">Shoot tissue taken approximately 20 cm above the soil surface</tissue>
    </source>
</reference>
<dbReference type="AlphaFoldDB" id="A0A0A8YFF6"/>
<proteinExistence type="predicted"/>
<feature type="region of interest" description="Disordered" evidence="1">
    <location>
        <begin position="20"/>
        <end position="51"/>
    </location>
</feature>
<feature type="compositionally biased region" description="Low complexity" evidence="1">
    <location>
        <begin position="34"/>
        <end position="51"/>
    </location>
</feature>